<comment type="caution">
    <text evidence="2">The sequence shown here is derived from an EMBL/GenBank/DDBJ whole genome shotgun (WGS) entry which is preliminary data.</text>
</comment>
<dbReference type="Proteomes" id="UP001530400">
    <property type="component" value="Unassembled WGS sequence"/>
</dbReference>
<dbReference type="Pfam" id="PF00856">
    <property type="entry name" value="SET"/>
    <property type="match status" value="1"/>
</dbReference>
<dbReference type="Gene3D" id="2.170.270.10">
    <property type="entry name" value="SET domain"/>
    <property type="match status" value="1"/>
</dbReference>
<protein>
    <recommendedName>
        <fullName evidence="1">SET domain-containing protein</fullName>
    </recommendedName>
</protein>
<evidence type="ECO:0000259" key="1">
    <source>
        <dbReference type="PROSITE" id="PS50280"/>
    </source>
</evidence>
<dbReference type="EMBL" id="JALLPJ020000501">
    <property type="protein sequence ID" value="KAL3790450.1"/>
    <property type="molecule type" value="Genomic_DNA"/>
</dbReference>
<reference evidence="2 3" key="1">
    <citation type="submission" date="2024-10" db="EMBL/GenBank/DDBJ databases">
        <title>Updated reference genomes for cyclostephanoid diatoms.</title>
        <authorList>
            <person name="Roberts W.R."/>
            <person name="Alverson A.J."/>
        </authorList>
    </citation>
    <scope>NUCLEOTIDE SEQUENCE [LARGE SCALE GENOMIC DNA]</scope>
    <source>
        <strain evidence="2 3">AJA010-31</strain>
    </source>
</reference>
<organism evidence="2 3">
    <name type="scientific">Cyclotella atomus</name>
    <dbReference type="NCBI Taxonomy" id="382360"/>
    <lineage>
        <taxon>Eukaryota</taxon>
        <taxon>Sar</taxon>
        <taxon>Stramenopiles</taxon>
        <taxon>Ochrophyta</taxon>
        <taxon>Bacillariophyta</taxon>
        <taxon>Coscinodiscophyceae</taxon>
        <taxon>Thalassiosirophycidae</taxon>
        <taxon>Stephanodiscales</taxon>
        <taxon>Stephanodiscaceae</taxon>
        <taxon>Cyclotella</taxon>
    </lineage>
</organism>
<dbReference type="AlphaFoldDB" id="A0ABD3PQP6"/>
<proteinExistence type="predicted"/>
<sequence length="362" mass="40669">MISADRRPQRRGVTTQRRSHRLSTPRRLLSLSIASLCVLSFILLLAYAQDQSCSADDSTSACSQPQGEQQQEDQPQFWHSYTIDDFFQFFHCSSILPGYGAIYGDDDTTPPPPSPRSIQERMLTPDQLSNTINQIEKLRDKYRNEINTVPIFASREQSSTVFSVPIIVGDAGVKGRGIYAQQDITKGTLVLDVDSNNVGIFKDAMQWRQFTYTLGVEDEELACNFMEWCWIQHVREDDGNDARHINEDEDIRVGHTVFLAFDESGLINNAEWGDDVANIRCGSYLPSIGQDDGSESSSEEWGPCKYRYYASRDIKAGDEILINYSEFEDKSQTGWIDFGVGIGITIGDRTSSSSASESLEVE</sequence>
<keyword evidence="3" id="KW-1185">Reference proteome</keyword>
<dbReference type="InterPro" id="IPR001214">
    <property type="entry name" value="SET_dom"/>
</dbReference>
<evidence type="ECO:0000313" key="2">
    <source>
        <dbReference type="EMBL" id="KAL3790450.1"/>
    </source>
</evidence>
<accession>A0ABD3PQP6</accession>
<name>A0ABD3PQP6_9STRA</name>
<dbReference type="CDD" id="cd08161">
    <property type="entry name" value="SET"/>
    <property type="match status" value="1"/>
</dbReference>
<dbReference type="InterPro" id="IPR046341">
    <property type="entry name" value="SET_dom_sf"/>
</dbReference>
<evidence type="ECO:0000313" key="3">
    <source>
        <dbReference type="Proteomes" id="UP001530400"/>
    </source>
</evidence>
<dbReference type="SUPFAM" id="SSF82199">
    <property type="entry name" value="SET domain"/>
    <property type="match status" value="1"/>
</dbReference>
<dbReference type="PROSITE" id="PS50280">
    <property type="entry name" value="SET"/>
    <property type="match status" value="1"/>
</dbReference>
<gene>
    <name evidence="2" type="ORF">ACHAWO_007140</name>
</gene>
<feature type="domain" description="SET" evidence="1">
    <location>
        <begin position="164"/>
        <end position="325"/>
    </location>
</feature>